<dbReference type="EMBL" id="JANFWR010000010">
    <property type="protein sequence ID" value="MCW0399213.1"/>
    <property type="molecule type" value="Genomic_DNA"/>
</dbReference>
<evidence type="ECO:0000313" key="3">
    <source>
        <dbReference type="Proteomes" id="UP001320843"/>
    </source>
</evidence>
<dbReference type="InterPro" id="IPR038726">
    <property type="entry name" value="PDDEXK_AddAB-type"/>
</dbReference>
<dbReference type="Proteomes" id="UP001320843">
    <property type="component" value="Unassembled WGS sequence"/>
</dbReference>
<keyword evidence="3" id="KW-1185">Reference proteome</keyword>
<accession>A0ABT3DUP4</accession>
<gene>
    <name evidence="2" type="ORF">NB700_001769</name>
</gene>
<proteinExistence type="predicted"/>
<protein>
    <recommendedName>
        <fullName evidence="1">PD-(D/E)XK endonuclease-like domain-containing protein</fullName>
    </recommendedName>
</protein>
<comment type="caution">
    <text evidence="2">The sequence shown here is derived from an EMBL/GenBank/DDBJ whole genome shotgun (WGS) entry which is preliminary data.</text>
</comment>
<feature type="domain" description="PD-(D/E)XK endonuclease-like" evidence="1">
    <location>
        <begin position="6"/>
        <end position="273"/>
    </location>
</feature>
<dbReference type="Pfam" id="PF12705">
    <property type="entry name" value="PDDEXK_1"/>
    <property type="match status" value="1"/>
</dbReference>
<dbReference type="RefSeq" id="WP_267122618.1">
    <property type="nucleotide sequence ID" value="NZ_JANFWR010000010.1"/>
</dbReference>
<reference evidence="2 3" key="1">
    <citation type="submission" date="2022-06" db="EMBL/GenBank/DDBJ databases">
        <title>Dynamics of rice microbiomes reveals core vertical transmitted seed endophytes.</title>
        <authorList>
            <person name="Liao K."/>
            <person name="Zhang X."/>
        </authorList>
    </citation>
    <scope>NUCLEOTIDE SEQUENCE [LARGE SCALE GENOMIC DNA]</scope>
    <source>
        <strain evidence="2 3">YT10-10-1</strain>
    </source>
</reference>
<organism evidence="2 3">
    <name type="scientific">Xanthomonas sacchari</name>
    <dbReference type="NCBI Taxonomy" id="56458"/>
    <lineage>
        <taxon>Bacteria</taxon>
        <taxon>Pseudomonadati</taxon>
        <taxon>Pseudomonadota</taxon>
        <taxon>Gammaproteobacteria</taxon>
        <taxon>Lysobacterales</taxon>
        <taxon>Lysobacteraceae</taxon>
        <taxon>Xanthomonas</taxon>
    </lineage>
</organism>
<sequence length="291" mass="33524">MKPLYLSFSSDSTYQTCGWQYKLSRIDRISEIEESMATMFGKVVHTTIYLHLKSEIDGAHFSAPDFFEMEFKRRAMESSLRLPANWSIEDFIACGRLMMERFAEFWGRGEYEVVHDAAGEPILEREFKIKLPDNVIYTAIIDAVLRRKRDGWIIVTDWKTPAQASFEDFALLSEQLTGYEVVLAAFLESLGLERIDGTMFVELIKRKVPSKKGAMGPTVDEPTIVRLRSQEEKERWLEARLENARSIRAGKFFRRPLSSFSSPCALCGLRSKCLHDSMVGLTVRPQVRRRT</sequence>
<name>A0ABT3DUP4_9XANT</name>
<evidence type="ECO:0000313" key="2">
    <source>
        <dbReference type="EMBL" id="MCW0399213.1"/>
    </source>
</evidence>
<evidence type="ECO:0000259" key="1">
    <source>
        <dbReference type="Pfam" id="PF12705"/>
    </source>
</evidence>